<feature type="signal peptide" evidence="1">
    <location>
        <begin position="1"/>
        <end position="19"/>
    </location>
</feature>
<protein>
    <recommendedName>
        <fullName evidence="2">Helix-hairpin-helix DNA-binding motif class 1 domain-containing protein</fullName>
    </recommendedName>
</protein>
<comment type="caution">
    <text evidence="3">The sequence shown here is derived from an EMBL/GenBank/DDBJ whole genome shotgun (WGS) entry which is preliminary data.</text>
</comment>
<evidence type="ECO:0000313" key="3">
    <source>
        <dbReference type="EMBL" id="PIT59344.1"/>
    </source>
</evidence>
<dbReference type="NCBIfam" id="TIGR00426">
    <property type="entry name" value="competence protein ComEA helix-hairpin-helix repeat region"/>
    <property type="match status" value="1"/>
</dbReference>
<dbReference type="InterPro" id="IPR003583">
    <property type="entry name" value="Hlx-hairpin-Hlx_DNA-bd_motif"/>
</dbReference>
<feature type="domain" description="Helix-hairpin-helix DNA-binding motif class 1" evidence="2">
    <location>
        <begin position="29"/>
        <end position="48"/>
    </location>
</feature>
<gene>
    <name evidence="3" type="ORF">BHC57_09060</name>
</gene>
<evidence type="ECO:0000259" key="2">
    <source>
        <dbReference type="SMART" id="SM00278"/>
    </source>
</evidence>
<dbReference type="InterPro" id="IPR010994">
    <property type="entry name" value="RuvA_2-like"/>
</dbReference>
<sequence>MHKIFMILVLLFGMAAAWAAVNINTASSKQLQSLPHIGVVRAQAIIDYRDAHGSFQSTKDIMRVRGIGKATYEKLQNDICVSGGSVQPAASASKYRRALPATATR</sequence>
<dbReference type="AlphaFoldDB" id="A0A855FYG5"/>
<reference evidence="3 4" key="1">
    <citation type="journal article" date="2017" name="MBio">
        <title>Type VI secretion-mediated competition in the bee gut microbiome.</title>
        <authorList>
            <person name="Steele M.I."/>
            <person name="Kwong W.K."/>
            <person name="Powell J.E."/>
            <person name="Whiteley M."/>
            <person name="Moran N.A."/>
        </authorList>
    </citation>
    <scope>NUCLEOTIDE SEQUENCE [LARGE SCALE GENOMIC DNA]</scope>
    <source>
        <strain evidence="3 4">HK3</strain>
    </source>
</reference>
<dbReference type="GO" id="GO:0015628">
    <property type="term" value="P:protein secretion by the type II secretion system"/>
    <property type="evidence" value="ECO:0007669"/>
    <property type="project" value="TreeGrafter"/>
</dbReference>
<dbReference type="SUPFAM" id="SSF47781">
    <property type="entry name" value="RuvA domain 2-like"/>
    <property type="match status" value="1"/>
</dbReference>
<feature type="chain" id="PRO_5032372323" description="Helix-hairpin-helix DNA-binding motif class 1 domain-containing protein" evidence="1">
    <location>
        <begin position="20"/>
        <end position="105"/>
    </location>
</feature>
<dbReference type="InterPro" id="IPR051675">
    <property type="entry name" value="Endo/Exo/Phosphatase_dom_1"/>
</dbReference>
<keyword evidence="1" id="KW-0732">Signal</keyword>
<evidence type="ECO:0000256" key="1">
    <source>
        <dbReference type="SAM" id="SignalP"/>
    </source>
</evidence>
<dbReference type="Pfam" id="PF12836">
    <property type="entry name" value="HHH_3"/>
    <property type="match status" value="1"/>
</dbReference>
<organism evidence="3 4">
    <name type="scientific">Snodgrassella alvi</name>
    <dbReference type="NCBI Taxonomy" id="1196083"/>
    <lineage>
        <taxon>Bacteria</taxon>
        <taxon>Pseudomonadati</taxon>
        <taxon>Pseudomonadota</taxon>
        <taxon>Betaproteobacteria</taxon>
        <taxon>Neisseriales</taxon>
        <taxon>Neisseriaceae</taxon>
        <taxon>Snodgrassella</taxon>
    </lineage>
</organism>
<dbReference type="PANTHER" id="PTHR21180">
    <property type="entry name" value="ENDONUCLEASE/EXONUCLEASE/PHOSPHATASE FAMILY DOMAIN-CONTAINING PROTEIN 1"/>
    <property type="match status" value="1"/>
</dbReference>
<dbReference type="SMART" id="SM00278">
    <property type="entry name" value="HhH1"/>
    <property type="match status" value="2"/>
</dbReference>
<dbReference type="EMBL" id="MEIU01000060">
    <property type="protein sequence ID" value="PIT59344.1"/>
    <property type="molecule type" value="Genomic_DNA"/>
</dbReference>
<feature type="domain" description="Helix-hairpin-helix DNA-binding motif class 1" evidence="2">
    <location>
        <begin position="59"/>
        <end position="78"/>
    </location>
</feature>
<dbReference type="RefSeq" id="WP_218966112.1">
    <property type="nucleotide sequence ID" value="NZ_MEIU01000060.1"/>
</dbReference>
<dbReference type="GO" id="GO:0006281">
    <property type="term" value="P:DNA repair"/>
    <property type="evidence" value="ECO:0007669"/>
    <property type="project" value="InterPro"/>
</dbReference>
<dbReference type="InterPro" id="IPR004509">
    <property type="entry name" value="Competence_ComEA_HhH"/>
</dbReference>
<dbReference type="PANTHER" id="PTHR21180:SF32">
    <property type="entry name" value="ENDONUCLEASE_EXONUCLEASE_PHOSPHATASE FAMILY DOMAIN-CONTAINING PROTEIN 1"/>
    <property type="match status" value="1"/>
</dbReference>
<evidence type="ECO:0000313" key="4">
    <source>
        <dbReference type="Proteomes" id="UP000230463"/>
    </source>
</evidence>
<dbReference type="GO" id="GO:0015627">
    <property type="term" value="C:type II protein secretion system complex"/>
    <property type="evidence" value="ECO:0007669"/>
    <property type="project" value="TreeGrafter"/>
</dbReference>
<dbReference type="GO" id="GO:0003677">
    <property type="term" value="F:DNA binding"/>
    <property type="evidence" value="ECO:0007669"/>
    <property type="project" value="InterPro"/>
</dbReference>
<name>A0A855FYG5_9NEIS</name>
<dbReference type="Gene3D" id="1.10.150.280">
    <property type="entry name" value="AF1531-like domain"/>
    <property type="match status" value="1"/>
</dbReference>
<proteinExistence type="predicted"/>
<dbReference type="Proteomes" id="UP000230463">
    <property type="component" value="Unassembled WGS sequence"/>
</dbReference>
<accession>A0A855FYG5</accession>